<dbReference type="Proteomes" id="UP001187531">
    <property type="component" value="Unassembled WGS sequence"/>
</dbReference>
<accession>A0AA88III8</accession>
<dbReference type="AlphaFoldDB" id="A0AA88III8"/>
<evidence type="ECO:0000313" key="1">
    <source>
        <dbReference type="EMBL" id="KAK2727974.1"/>
    </source>
</evidence>
<gene>
    <name evidence="1" type="ORF">QYM36_008448</name>
</gene>
<dbReference type="EMBL" id="JAVRJZ010000001">
    <property type="protein sequence ID" value="KAK2727974.1"/>
    <property type="molecule type" value="Genomic_DNA"/>
</dbReference>
<comment type="caution">
    <text evidence="1">The sequence shown here is derived from an EMBL/GenBank/DDBJ whole genome shotgun (WGS) entry which is preliminary data.</text>
</comment>
<evidence type="ECO:0000313" key="2">
    <source>
        <dbReference type="Proteomes" id="UP001187531"/>
    </source>
</evidence>
<organism evidence="1 2">
    <name type="scientific">Artemia franciscana</name>
    <name type="common">Brine shrimp</name>
    <name type="synonym">Artemia sanfranciscana</name>
    <dbReference type="NCBI Taxonomy" id="6661"/>
    <lineage>
        <taxon>Eukaryota</taxon>
        <taxon>Metazoa</taxon>
        <taxon>Ecdysozoa</taxon>
        <taxon>Arthropoda</taxon>
        <taxon>Crustacea</taxon>
        <taxon>Branchiopoda</taxon>
        <taxon>Anostraca</taxon>
        <taxon>Artemiidae</taxon>
        <taxon>Artemia</taxon>
    </lineage>
</organism>
<reference evidence="1" key="1">
    <citation type="submission" date="2023-07" db="EMBL/GenBank/DDBJ databases">
        <title>Chromosome-level genome assembly of Artemia franciscana.</title>
        <authorList>
            <person name="Jo E."/>
        </authorList>
    </citation>
    <scope>NUCLEOTIDE SEQUENCE</scope>
    <source>
        <tissue evidence="1">Whole body</tissue>
    </source>
</reference>
<keyword evidence="2" id="KW-1185">Reference proteome</keyword>
<proteinExistence type="predicted"/>
<protein>
    <submittedName>
        <fullName evidence="1">Uncharacterized protein</fullName>
    </submittedName>
</protein>
<name>A0AA88III8_ARTSF</name>
<sequence>MDVPEFTIIESNLMKKYVKVQVGSRETKHAILKNSRKLRWETVMNQSGVSLEDNAPLSVHETRKKLASAHEKICSCGIQGLETWVTKSIPPIISVKR</sequence>